<name>A0A5B0X2V5_9GAMM</name>
<feature type="domain" description="THIF-type NAD/FAD binding fold" evidence="1">
    <location>
        <begin position="109"/>
        <end position="310"/>
    </location>
</feature>
<keyword evidence="2" id="KW-0808">Transferase</keyword>
<dbReference type="GO" id="GO:0061504">
    <property type="term" value="P:cyclic threonylcarbamoyladenosine biosynthetic process"/>
    <property type="evidence" value="ECO:0007669"/>
    <property type="project" value="TreeGrafter"/>
</dbReference>
<dbReference type="RefSeq" id="WP_149616473.1">
    <property type="nucleotide sequence ID" value="NZ_CAWPFF010000136.1"/>
</dbReference>
<accession>A0A5B0X2V5</accession>
<dbReference type="InterPro" id="IPR000594">
    <property type="entry name" value="ThiF_NAD_FAD-bd"/>
</dbReference>
<dbReference type="InterPro" id="IPR035985">
    <property type="entry name" value="Ubiquitin-activating_enz"/>
</dbReference>
<dbReference type="EMBL" id="VTUW01000009">
    <property type="protein sequence ID" value="KAA1193552.1"/>
    <property type="molecule type" value="Genomic_DNA"/>
</dbReference>
<comment type="caution">
    <text evidence="2">The sequence shown here is derived from an EMBL/GenBank/DDBJ whole genome shotgun (WGS) entry which is preliminary data.</text>
</comment>
<protein>
    <submittedName>
        <fullName evidence="2">ThiF family adenylyltransferase</fullName>
    </submittedName>
</protein>
<dbReference type="Proteomes" id="UP000322184">
    <property type="component" value="Unassembled WGS sequence"/>
</dbReference>
<evidence type="ECO:0000259" key="1">
    <source>
        <dbReference type="Pfam" id="PF00899"/>
    </source>
</evidence>
<organism evidence="2 3">
    <name type="scientific">Photorhabdus heterorhabditis</name>
    <dbReference type="NCBI Taxonomy" id="880156"/>
    <lineage>
        <taxon>Bacteria</taxon>
        <taxon>Pseudomonadati</taxon>
        <taxon>Pseudomonadota</taxon>
        <taxon>Gammaproteobacteria</taxon>
        <taxon>Enterobacterales</taxon>
        <taxon>Morganellaceae</taxon>
        <taxon>Photorhabdus</taxon>
    </lineage>
</organism>
<dbReference type="InterPro" id="IPR045886">
    <property type="entry name" value="ThiF/MoeB/HesA"/>
</dbReference>
<dbReference type="Pfam" id="PF00899">
    <property type="entry name" value="ThiF"/>
    <property type="match status" value="1"/>
</dbReference>
<dbReference type="PANTHER" id="PTHR43267:SF3">
    <property type="entry name" value="THIF PROTEIN"/>
    <property type="match status" value="1"/>
</dbReference>
<dbReference type="Gene3D" id="3.40.50.720">
    <property type="entry name" value="NAD(P)-binding Rossmann-like Domain"/>
    <property type="match status" value="1"/>
</dbReference>
<dbReference type="AlphaFoldDB" id="A0A5B0X2V5"/>
<evidence type="ECO:0000313" key="3">
    <source>
        <dbReference type="Proteomes" id="UP000322184"/>
    </source>
</evidence>
<reference evidence="2 3" key="1">
    <citation type="submission" date="2019-09" db="EMBL/GenBank/DDBJ databases">
        <title>Whole genome sequence of Photorhabdus heterorhabditis strain ETL (Enterobacteriales: Enterobacteriaceae) a bacterial symbiont of Heterorhabditis zealandica strain ETL (Rhabditida: Heterorhabditidae).</title>
        <authorList>
            <person name="Lulamba T.E."/>
            <person name="Serepa-Dlamini M.H."/>
        </authorList>
    </citation>
    <scope>NUCLEOTIDE SEQUENCE [LARGE SCALE GENOMIC DNA]</scope>
    <source>
        <strain evidence="2 3">ETL</strain>
    </source>
</reference>
<dbReference type="PANTHER" id="PTHR43267">
    <property type="entry name" value="TRNA THREONYLCARBAMOYLADENOSINE DEHYDRATASE"/>
    <property type="match status" value="1"/>
</dbReference>
<dbReference type="SUPFAM" id="SSF69572">
    <property type="entry name" value="Activating enzymes of the ubiquitin-like proteins"/>
    <property type="match status" value="1"/>
</dbReference>
<dbReference type="GO" id="GO:0016779">
    <property type="term" value="F:nucleotidyltransferase activity"/>
    <property type="evidence" value="ECO:0007669"/>
    <property type="project" value="UniProtKB-KW"/>
</dbReference>
<sequence>MIYKLNASVIIKNNSLLLHGKNSYELKIQEKSEKIISFIEFSSKGIDEEHIKKLVSKDNLIKKIYNKLKDTKLIISYLDDYKETSMEKSHEFLNYHLSTIEAPFKFKKDLHALIIGCGGIGSHIAICLATSGFSEITLIDYDKVDITNLNRQFAFDKYDIGEFKVTALKNKLKKINSELKINIHIKKLDSEESLDFFSKKVDIIISAIDTPVIMSSIYTAEYALKHNIPIIYGAVGYDIVSAGPLLDNTSSIENYISSISEYKKIKATTIKGSIASTNSLLASILANSIISYFYPFAPVELLNKRKVLNPTSLELIGEQYYDCH</sequence>
<proteinExistence type="predicted"/>
<dbReference type="GO" id="GO:0008641">
    <property type="term" value="F:ubiquitin-like modifier activating enzyme activity"/>
    <property type="evidence" value="ECO:0007669"/>
    <property type="project" value="InterPro"/>
</dbReference>
<gene>
    <name evidence="2" type="ORF">F0L16_06965</name>
</gene>
<keyword evidence="2" id="KW-0548">Nucleotidyltransferase</keyword>
<dbReference type="GO" id="GO:0061503">
    <property type="term" value="F:tRNA threonylcarbamoyladenosine dehydratase"/>
    <property type="evidence" value="ECO:0007669"/>
    <property type="project" value="TreeGrafter"/>
</dbReference>
<evidence type="ECO:0000313" key="2">
    <source>
        <dbReference type="EMBL" id="KAA1193552.1"/>
    </source>
</evidence>